<name>A0A7G9S4C0_9MICO</name>
<sequence length="129" mass="14072">MTDTKQRERTVVAAVTRWFLIVHAALLIAQPILAGAMLDAMSPAPQQMHRMVAMTLTGVGLVQILMTWWAWKGKSQWPKAAFTGSIALSALELGQFTLGHLSLGMSVHLPLGVLVLVIGVYLAFKHARL</sequence>
<evidence type="ECO:0000256" key="1">
    <source>
        <dbReference type="SAM" id="Phobius"/>
    </source>
</evidence>
<dbReference type="KEGG" id="ldn:H9L06_10805"/>
<keyword evidence="1" id="KW-1133">Transmembrane helix</keyword>
<dbReference type="RefSeq" id="WP_187555165.1">
    <property type="nucleotide sequence ID" value="NZ_CP060716.1"/>
</dbReference>
<feature type="transmembrane region" description="Helical" evidence="1">
    <location>
        <begin position="101"/>
        <end position="124"/>
    </location>
</feature>
<evidence type="ECO:0000313" key="3">
    <source>
        <dbReference type="Proteomes" id="UP000515934"/>
    </source>
</evidence>
<proteinExistence type="predicted"/>
<dbReference type="Proteomes" id="UP000515934">
    <property type="component" value="Chromosome"/>
</dbReference>
<reference evidence="2 3" key="1">
    <citation type="submission" date="2020-08" db="EMBL/GenBank/DDBJ databases">
        <title>Genome sequence of Leucobacter denitrificans KACC 14055T.</title>
        <authorList>
            <person name="Hyun D.-W."/>
            <person name="Bae J.-W."/>
        </authorList>
    </citation>
    <scope>NUCLEOTIDE SEQUENCE [LARGE SCALE GENOMIC DNA]</scope>
    <source>
        <strain evidence="2 3">KACC 14055</strain>
    </source>
</reference>
<keyword evidence="1" id="KW-0472">Membrane</keyword>
<organism evidence="2 3">
    <name type="scientific">Leucobacter denitrificans</name>
    <dbReference type="NCBI Taxonomy" id="683042"/>
    <lineage>
        <taxon>Bacteria</taxon>
        <taxon>Bacillati</taxon>
        <taxon>Actinomycetota</taxon>
        <taxon>Actinomycetes</taxon>
        <taxon>Micrococcales</taxon>
        <taxon>Microbacteriaceae</taxon>
        <taxon>Leucobacter</taxon>
    </lineage>
</organism>
<keyword evidence="1" id="KW-0812">Transmembrane</keyword>
<protein>
    <submittedName>
        <fullName evidence="2">Uncharacterized protein</fullName>
    </submittedName>
</protein>
<feature type="transmembrane region" description="Helical" evidence="1">
    <location>
        <begin position="52"/>
        <end position="71"/>
    </location>
</feature>
<keyword evidence="3" id="KW-1185">Reference proteome</keyword>
<dbReference type="AlphaFoldDB" id="A0A7G9S4C0"/>
<accession>A0A7G9S4C0</accession>
<evidence type="ECO:0000313" key="2">
    <source>
        <dbReference type="EMBL" id="QNN62695.1"/>
    </source>
</evidence>
<feature type="transmembrane region" description="Helical" evidence="1">
    <location>
        <begin position="20"/>
        <end position="40"/>
    </location>
</feature>
<gene>
    <name evidence="2" type="ORF">H9L06_10805</name>
</gene>
<dbReference type="EMBL" id="CP060716">
    <property type="protein sequence ID" value="QNN62695.1"/>
    <property type="molecule type" value="Genomic_DNA"/>
</dbReference>